<name>A0AAN9TPR9_9HEMI</name>
<reference evidence="2 3" key="1">
    <citation type="submission" date="2024-03" db="EMBL/GenBank/DDBJ databases">
        <title>Adaptation during the transition from Ophiocordyceps entomopathogen to insect associate is accompanied by gene loss and intensified selection.</title>
        <authorList>
            <person name="Ward C.M."/>
            <person name="Onetto C.A."/>
            <person name="Borneman A.R."/>
        </authorList>
    </citation>
    <scope>NUCLEOTIDE SEQUENCE [LARGE SCALE GENOMIC DNA]</scope>
    <source>
        <strain evidence="2">AWRI1</strain>
        <tissue evidence="2">Single Adult Female</tissue>
    </source>
</reference>
<feature type="signal peptide" evidence="1">
    <location>
        <begin position="1"/>
        <end position="23"/>
    </location>
</feature>
<gene>
    <name evidence="2" type="ORF">V9T40_006461</name>
</gene>
<protein>
    <submittedName>
        <fullName evidence="2">Uncharacterized protein</fullName>
    </submittedName>
</protein>
<evidence type="ECO:0000313" key="2">
    <source>
        <dbReference type="EMBL" id="KAK7598226.1"/>
    </source>
</evidence>
<sequence length="252" mass="28745">MSTLAVIPLGILLISCNVHVTTGAFFPLLRFQVAKEEYRNSFFNSEIIIEGPQAEKINSMEHSDRLGKLEDALNRRSKLEKEYESAKTPTIFDITPPRLAYKVLKVGKSKYQLQALEKKIPQLEKEVTANEFCSMPNICKRAFKNSFFTEKNRWILKDTDSIETKCVKKTFVATRGKKSFADMKRYVKCETKGDKDGKKSPDVYLEASTRYMPGKNLKYFALIVDDNENLKPVAYLMNAPESNSVEITIESA</sequence>
<evidence type="ECO:0000313" key="3">
    <source>
        <dbReference type="Proteomes" id="UP001367676"/>
    </source>
</evidence>
<dbReference type="Proteomes" id="UP001367676">
    <property type="component" value="Unassembled WGS sequence"/>
</dbReference>
<keyword evidence="1" id="KW-0732">Signal</keyword>
<keyword evidence="3" id="KW-1185">Reference proteome</keyword>
<proteinExistence type="predicted"/>
<accession>A0AAN9TPR9</accession>
<feature type="chain" id="PRO_5043054735" evidence="1">
    <location>
        <begin position="24"/>
        <end position="252"/>
    </location>
</feature>
<comment type="caution">
    <text evidence="2">The sequence shown here is derived from an EMBL/GenBank/DDBJ whole genome shotgun (WGS) entry which is preliminary data.</text>
</comment>
<dbReference type="EMBL" id="JBBCAQ010000014">
    <property type="protein sequence ID" value="KAK7598226.1"/>
    <property type="molecule type" value="Genomic_DNA"/>
</dbReference>
<evidence type="ECO:0000256" key="1">
    <source>
        <dbReference type="SAM" id="SignalP"/>
    </source>
</evidence>
<dbReference type="AlphaFoldDB" id="A0AAN9TPR9"/>
<organism evidence="2 3">
    <name type="scientific">Parthenolecanium corni</name>
    <dbReference type="NCBI Taxonomy" id="536013"/>
    <lineage>
        <taxon>Eukaryota</taxon>
        <taxon>Metazoa</taxon>
        <taxon>Ecdysozoa</taxon>
        <taxon>Arthropoda</taxon>
        <taxon>Hexapoda</taxon>
        <taxon>Insecta</taxon>
        <taxon>Pterygota</taxon>
        <taxon>Neoptera</taxon>
        <taxon>Paraneoptera</taxon>
        <taxon>Hemiptera</taxon>
        <taxon>Sternorrhyncha</taxon>
        <taxon>Coccoidea</taxon>
        <taxon>Coccidae</taxon>
        <taxon>Parthenolecanium</taxon>
    </lineage>
</organism>